<organism evidence="2 3">
    <name type="scientific">Phytophthora megakarya</name>
    <dbReference type="NCBI Taxonomy" id="4795"/>
    <lineage>
        <taxon>Eukaryota</taxon>
        <taxon>Sar</taxon>
        <taxon>Stramenopiles</taxon>
        <taxon>Oomycota</taxon>
        <taxon>Peronosporomycetes</taxon>
        <taxon>Peronosporales</taxon>
        <taxon>Peronosporaceae</taxon>
        <taxon>Phytophthora</taxon>
    </lineage>
</organism>
<evidence type="ECO:0000256" key="1">
    <source>
        <dbReference type="SAM" id="MobiDB-lite"/>
    </source>
</evidence>
<keyword evidence="3" id="KW-1185">Reference proteome</keyword>
<dbReference type="Proteomes" id="UP000198211">
    <property type="component" value="Unassembled WGS sequence"/>
</dbReference>
<proteinExistence type="predicted"/>
<accession>A0A225VQZ9</accession>
<name>A0A225VQZ9_9STRA</name>
<gene>
    <name evidence="2" type="ORF">PHMEG_00020154</name>
</gene>
<feature type="region of interest" description="Disordered" evidence="1">
    <location>
        <begin position="181"/>
        <end position="201"/>
    </location>
</feature>
<dbReference type="AlphaFoldDB" id="A0A225VQZ9"/>
<evidence type="ECO:0000313" key="3">
    <source>
        <dbReference type="Proteomes" id="UP000198211"/>
    </source>
</evidence>
<reference evidence="3" key="1">
    <citation type="submission" date="2017-03" db="EMBL/GenBank/DDBJ databases">
        <title>Phytopthora megakarya and P. palmivora, two closely related causual agents of cacao black pod achieved similar genome size and gene model numbers by different mechanisms.</title>
        <authorList>
            <person name="Ali S."/>
            <person name="Shao J."/>
            <person name="Larry D.J."/>
            <person name="Kronmiller B."/>
            <person name="Shen D."/>
            <person name="Strem M.D."/>
            <person name="Melnick R.L."/>
            <person name="Guiltinan M.J."/>
            <person name="Tyler B.M."/>
            <person name="Meinhardt L.W."/>
            <person name="Bailey B.A."/>
        </authorList>
    </citation>
    <scope>NUCLEOTIDE SEQUENCE [LARGE SCALE GENOMIC DNA]</scope>
    <source>
        <strain evidence="3">zdho120</strain>
    </source>
</reference>
<feature type="compositionally biased region" description="Basic and acidic residues" evidence="1">
    <location>
        <begin position="185"/>
        <end position="197"/>
    </location>
</feature>
<dbReference type="EMBL" id="NBNE01003533">
    <property type="protein sequence ID" value="OWZ07449.1"/>
    <property type="molecule type" value="Genomic_DNA"/>
</dbReference>
<sequence>MTPRPLPLAFLGPAHTTDLYEFCYVRLRTIEREIATVRVVGHDVNDNMKKSTFRAHDTRTPRSYLVHPTAVVQPSGPCVDQWAYGVVVRYESISVALTEPLRVIKAGPITYTLQIGATVSDMMFNLRELQIQHDTGGRAGIVRPMVSVSFAPSDLISLVRPHDLRVHVLDCMTGSCKKNTQNLYKDPHATNSTDDRAGYGLRRGRAPATRRFTQYHEHVG</sequence>
<comment type="caution">
    <text evidence="2">The sequence shown here is derived from an EMBL/GenBank/DDBJ whole genome shotgun (WGS) entry which is preliminary data.</text>
</comment>
<evidence type="ECO:0000313" key="2">
    <source>
        <dbReference type="EMBL" id="OWZ07449.1"/>
    </source>
</evidence>
<protein>
    <submittedName>
        <fullName evidence="2">Uncharacterized protein</fullName>
    </submittedName>
</protein>